<comment type="subcellular location">
    <subcellularLocation>
        <location evidence="1">Membrane</location>
        <topology evidence="1">Multi-pass membrane protein</topology>
    </subcellularLocation>
</comment>
<dbReference type="GO" id="GO:0016020">
    <property type="term" value="C:membrane"/>
    <property type="evidence" value="ECO:0007669"/>
    <property type="project" value="UniProtKB-SubCell"/>
</dbReference>
<keyword evidence="4 5" id="KW-0472">Membrane</keyword>
<evidence type="ECO:0000313" key="6">
    <source>
        <dbReference type="EMBL" id="MDA5194177.1"/>
    </source>
</evidence>
<feature type="transmembrane region" description="Helical" evidence="5">
    <location>
        <begin position="181"/>
        <end position="202"/>
    </location>
</feature>
<dbReference type="InterPro" id="IPR004710">
    <property type="entry name" value="Bilac:Na_transpt"/>
</dbReference>
<feature type="transmembrane region" description="Helical" evidence="5">
    <location>
        <begin position="44"/>
        <end position="66"/>
    </location>
</feature>
<keyword evidence="7" id="KW-1185">Reference proteome</keyword>
<dbReference type="InterPro" id="IPR002657">
    <property type="entry name" value="BilAc:Na_symport/Acr3"/>
</dbReference>
<evidence type="ECO:0000313" key="7">
    <source>
        <dbReference type="Proteomes" id="UP001141619"/>
    </source>
</evidence>
<dbReference type="Proteomes" id="UP001141619">
    <property type="component" value="Unassembled WGS sequence"/>
</dbReference>
<dbReference type="EMBL" id="JANWOI010000003">
    <property type="protein sequence ID" value="MDA5194177.1"/>
    <property type="molecule type" value="Genomic_DNA"/>
</dbReference>
<accession>A0A9X3Z7H9</accession>
<dbReference type="Gene3D" id="1.20.1530.20">
    <property type="match status" value="1"/>
</dbReference>
<dbReference type="PANTHER" id="PTHR10361:SF24">
    <property type="entry name" value="P3 PROTEIN"/>
    <property type="match status" value="1"/>
</dbReference>
<dbReference type="AlphaFoldDB" id="A0A9X3Z7H9"/>
<keyword evidence="3 5" id="KW-1133">Transmembrane helix</keyword>
<evidence type="ECO:0000256" key="4">
    <source>
        <dbReference type="ARBA" id="ARBA00023136"/>
    </source>
</evidence>
<reference evidence="6" key="1">
    <citation type="submission" date="2022-08" db="EMBL/GenBank/DDBJ databases">
        <authorList>
            <person name="Vandamme P."/>
            <person name="Hettiarachchi A."/>
            <person name="Peeters C."/>
            <person name="Cnockaert M."/>
            <person name="Carlier A."/>
        </authorList>
    </citation>
    <scope>NUCLEOTIDE SEQUENCE</scope>
    <source>
        <strain evidence="6">LMG 31809</strain>
    </source>
</reference>
<feature type="transmembrane region" description="Helical" evidence="5">
    <location>
        <begin position="241"/>
        <end position="260"/>
    </location>
</feature>
<feature type="transmembrane region" description="Helical" evidence="5">
    <location>
        <begin position="6"/>
        <end position="32"/>
    </location>
</feature>
<dbReference type="PANTHER" id="PTHR10361">
    <property type="entry name" value="SODIUM-BILE ACID COTRANSPORTER"/>
    <property type="match status" value="1"/>
</dbReference>
<dbReference type="InterPro" id="IPR038770">
    <property type="entry name" value="Na+/solute_symporter_sf"/>
</dbReference>
<reference evidence="6" key="2">
    <citation type="journal article" date="2023" name="Syst. Appl. Microbiol.">
        <title>Govania unica gen. nov., sp. nov., a rare biosphere bacterium that represents a novel family in the class Alphaproteobacteria.</title>
        <authorList>
            <person name="Vandamme P."/>
            <person name="Peeters C."/>
            <person name="Hettiarachchi A."/>
            <person name="Cnockaert M."/>
            <person name="Carlier A."/>
        </authorList>
    </citation>
    <scope>NUCLEOTIDE SEQUENCE</scope>
    <source>
        <strain evidence="6">LMG 31809</strain>
    </source>
</reference>
<dbReference type="Pfam" id="PF01758">
    <property type="entry name" value="SBF"/>
    <property type="match status" value="1"/>
</dbReference>
<proteinExistence type="predicted"/>
<organism evidence="6 7">
    <name type="scientific">Govanella unica</name>
    <dbReference type="NCBI Taxonomy" id="2975056"/>
    <lineage>
        <taxon>Bacteria</taxon>
        <taxon>Pseudomonadati</taxon>
        <taxon>Pseudomonadota</taxon>
        <taxon>Alphaproteobacteria</taxon>
        <taxon>Emcibacterales</taxon>
        <taxon>Govanellaceae</taxon>
        <taxon>Govanella</taxon>
    </lineage>
</organism>
<feature type="transmembrane region" description="Helical" evidence="5">
    <location>
        <begin position="208"/>
        <end position="229"/>
    </location>
</feature>
<gene>
    <name evidence="6" type="ORF">NYP16_09465</name>
</gene>
<name>A0A9X3Z7H9_9PROT</name>
<keyword evidence="2 5" id="KW-0812">Transmembrane</keyword>
<feature type="transmembrane region" description="Helical" evidence="5">
    <location>
        <begin position="266"/>
        <end position="284"/>
    </location>
</feature>
<evidence type="ECO:0000256" key="1">
    <source>
        <dbReference type="ARBA" id="ARBA00004141"/>
    </source>
</evidence>
<feature type="transmembrane region" description="Helical" evidence="5">
    <location>
        <begin position="137"/>
        <end position="160"/>
    </location>
</feature>
<protein>
    <submittedName>
        <fullName evidence="6">Bile acid:sodium symporter family protein</fullName>
    </submittedName>
</protein>
<sequence>MSDQQLQIINFMVVPFGLMAIMVSLGLSLTVGDFRRLLDNPRPVTVGLGGQLILMPALGWCVAYLFRLPPELAVGLFILACSPAGVTSNALTYAARANIALAVTLTALSSVITVFTTPFFVQWALNHYYAAGSVPEMSIWTTVLQLVKVAVLPVAVGMIIRHFLPGWAARAGVWLRPASMIILIFVIVFSLLANAQLVWNSLLTAGPAAWVLNVLAMATGLGIATLAGLNREDRLTVAIEVGVHNATLATFVTMSVLGSLELAITPTIYGAIMVINASILIRYLRRRARKAALAE</sequence>
<comment type="caution">
    <text evidence="6">The sequence shown here is derived from an EMBL/GenBank/DDBJ whole genome shotgun (WGS) entry which is preliminary data.</text>
</comment>
<evidence type="ECO:0000256" key="5">
    <source>
        <dbReference type="SAM" id="Phobius"/>
    </source>
</evidence>
<feature type="transmembrane region" description="Helical" evidence="5">
    <location>
        <begin position="99"/>
        <end position="125"/>
    </location>
</feature>
<dbReference type="RefSeq" id="WP_274943881.1">
    <property type="nucleotide sequence ID" value="NZ_JANWOI010000003.1"/>
</dbReference>
<evidence type="ECO:0000256" key="2">
    <source>
        <dbReference type="ARBA" id="ARBA00022692"/>
    </source>
</evidence>
<feature type="transmembrane region" description="Helical" evidence="5">
    <location>
        <begin position="72"/>
        <end position="92"/>
    </location>
</feature>
<evidence type="ECO:0000256" key="3">
    <source>
        <dbReference type="ARBA" id="ARBA00022989"/>
    </source>
</evidence>